<proteinExistence type="predicted"/>
<organism evidence="2">
    <name type="scientific">Rhizophora mucronata</name>
    <name type="common">Asiatic mangrove</name>
    <dbReference type="NCBI Taxonomy" id="61149"/>
    <lineage>
        <taxon>Eukaryota</taxon>
        <taxon>Viridiplantae</taxon>
        <taxon>Streptophyta</taxon>
        <taxon>Embryophyta</taxon>
        <taxon>Tracheophyta</taxon>
        <taxon>Spermatophyta</taxon>
        <taxon>Magnoliopsida</taxon>
        <taxon>eudicotyledons</taxon>
        <taxon>Gunneridae</taxon>
        <taxon>Pentapetalae</taxon>
        <taxon>rosids</taxon>
        <taxon>fabids</taxon>
        <taxon>Malpighiales</taxon>
        <taxon>Rhizophoraceae</taxon>
        <taxon>Rhizophora</taxon>
    </lineage>
</organism>
<dbReference type="EMBL" id="GGEC01093173">
    <property type="protein sequence ID" value="MBX73657.1"/>
    <property type="molecule type" value="Transcribed_RNA"/>
</dbReference>
<evidence type="ECO:0000313" key="2">
    <source>
        <dbReference type="EMBL" id="MBX73657.1"/>
    </source>
</evidence>
<feature type="compositionally biased region" description="Basic and acidic residues" evidence="1">
    <location>
        <begin position="20"/>
        <end position="29"/>
    </location>
</feature>
<name>A0A2P2R3A4_RHIMU</name>
<feature type="compositionally biased region" description="Basic and acidic residues" evidence="1">
    <location>
        <begin position="1"/>
        <end position="10"/>
    </location>
</feature>
<feature type="region of interest" description="Disordered" evidence="1">
    <location>
        <begin position="1"/>
        <end position="29"/>
    </location>
</feature>
<dbReference type="AlphaFoldDB" id="A0A2P2R3A4"/>
<accession>A0A2P2R3A4</accession>
<reference evidence="2" key="1">
    <citation type="submission" date="2018-02" db="EMBL/GenBank/DDBJ databases">
        <title>Rhizophora mucronata_Transcriptome.</title>
        <authorList>
            <person name="Meera S.P."/>
            <person name="Sreeshan A."/>
            <person name="Augustine A."/>
        </authorList>
    </citation>
    <scope>NUCLEOTIDE SEQUENCE</scope>
    <source>
        <tissue evidence="2">Leaf</tissue>
    </source>
</reference>
<evidence type="ECO:0000256" key="1">
    <source>
        <dbReference type="SAM" id="MobiDB-lite"/>
    </source>
</evidence>
<protein>
    <submittedName>
        <fullName evidence="2">Uncharacterized protein</fullName>
    </submittedName>
</protein>
<sequence>MCHQSQEKVTHHTHILNNSHVEHEYEKIL</sequence>